<dbReference type="GO" id="GO:0003700">
    <property type="term" value="F:DNA-binding transcription factor activity"/>
    <property type="evidence" value="ECO:0007669"/>
    <property type="project" value="InterPro"/>
</dbReference>
<organism evidence="5 6">
    <name type="scientific">Gracilimonas mengyeensis</name>
    <dbReference type="NCBI Taxonomy" id="1302730"/>
    <lineage>
        <taxon>Bacteria</taxon>
        <taxon>Pseudomonadati</taxon>
        <taxon>Balneolota</taxon>
        <taxon>Balneolia</taxon>
        <taxon>Balneolales</taxon>
        <taxon>Balneolaceae</taxon>
        <taxon>Gracilimonas</taxon>
    </lineage>
</organism>
<accession>A0A521D1G4</accession>
<protein>
    <submittedName>
        <fullName evidence="5">Transcriptional regulator</fullName>
    </submittedName>
</protein>
<dbReference type="AlphaFoldDB" id="A0A521D1G4"/>
<evidence type="ECO:0000313" key="6">
    <source>
        <dbReference type="Proteomes" id="UP000317557"/>
    </source>
</evidence>
<evidence type="ECO:0000259" key="3">
    <source>
        <dbReference type="Pfam" id="PF08220"/>
    </source>
</evidence>
<keyword evidence="2" id="KW-0804">Transcription</keyword>
<evidence type="ECO:0000313" key="5">
    <source>
        <dbReference type="EMBL" id="SMO65547.1"/>
    </source>
</evidence>
<gene>
    <name evidence="5" type="ORF">SAMN06265219_10732</name>
</gene>
<dbReference type="Pfam" id="PF08220">
    <property type="entry name" value="HTH_DeoR"/>
    <property type="match status" value="1"/>
</dbReference>
<evidence type="ECO:0000259" key="4">
    <source>
        <dbReference type="Pfam" id="PF18546"/>
    </source>
</evidence>
<dbReference type="EMBL" id="FXTP01000007">
    <property type="protein sequence ID" value="SMO65547.1"/>
    <property type="molecule type" value="Genomic_DNA"/>
</dbReference>
<keyword evidence="1" id="KW-0805">Transcription regulation</keyword>
<dbReference type="Gene3D" id="1.10.10.10">
    <property type="entry name" value="Winged helix-like DNA-binding domain superfamily/Winged helix DNA-binding domain"/>
    <property type="match status" value="1"/>
</dbReference>
<feature type="domain" description="Metanogen output" evidence="4">
    <location>
        <begin position="91"/>
        <end position="204"/>
    </location>
</feature>
<dbReference type="InterPro" id="IPR036390">
    <property type="entry name" value="WH_DNA-bd_sf"/>
</dbReference>
<evidence type="ECO:0000256" key="2">
    <source>
        <dbReference type="ARBA" id="ARBA00023163"/>
    </source>
</evidence>
<evidence type="ECO:0000256" key="1">
    <source>
        <dbReference type="ARBA" id="ARBA00023015"/>
    </source>
</evidence>
<feature type="domain" description="HTH deoR-type" evidence="3">
    <location>
        <begin position="7"/>
        <end position="52"/>
    </location>
</feature>
<dbReference type="InterPro" id="IPR041359">
    <property type="entry name" value="MetOD1"/>
</dbReference>
<reference evidence="5 6" key="1">
    <citation type="submission" date="2017-05" db="EMBL/GenBank/DDBJ databases">
        <authorList>
            <person name="Varghese N."/>
            <person name="Submissions S."/>
        </authorList>
    </citation>
    <scope>NUCLEOTIDE SEQUENCE [LARGE SCALE GENOMIC DNA]</scope>
    <source>
        <strain evidence="5 6">DSM 21985</strain>
    </source>
</reference>
<dbReference type="RefSeq" id="WP_142454284.1">
    <property type="nucleotide sequence ID" value="NZ_FXTP01000007.1"/>
</dbReference>
<name>A0A521D1G4_9BACT</name>
<keyword evidence="6" id="KW-1185">Reference proteome</keyword>
<dbReference type="OrthoDB" id="155998at2"/>
<dbReference type="SUPFAM" id="SSF46785">
    <property type="entry name" value="Winged helix' DNA-binding domain"/>
    <property type="match status" value="1"/>
</dbReference>
<dbReference type="InterPro" id="IPR001034">
    <property type="entry name" value="DeoR_HTH"/>
</dbReference>
<dbReference type="Pfam" id="PF18546">
    <property type="entry name" value="MetOD1"/>
    <property type="match status" value="1"/>
</dbReference>
<dbReference type="InterPro" id="IPR036388">
    <property type="entry name" value="WH-like_DNA-bd_sf"/>
</dbReference>
<sequence length="207" mass="24496">MVNGPKNELLDLIKHHGQLTIDDSVEKMDLAKTTVREHFTQLEKDGYIVRSYERSGRGRPSLQFQLTNKGHALYPSYEPEMMREFIRYLQTEGEHRILEDFFQKFWDRRYRKLQAMLESKDAETEEDKAEITRQMLDGEGFMAEFEQDPDSGSLIMKECNCPFREIIKVTKLPCKLEKEFYQRVFEKKVERTSYIAEGDFSCTYCVG</sequence>
<dbReference type="Proteomes" id="UP000317557">
    <property type="component" value="Unassembled WGS sequence"/>
</dbReference>
<proteinExistence type="predicted"/>